<accession>A0ABS2L3H7</accession>
<dbReference type="SFLD" id="SFLDF00027">
    <property type="entry name" value="p-type_atpase"/>
    <property type="match status" value="1"/>
</dbReference>
<feature type="transmembrane region" description="Helical" evidence="19">
    <location>
        <begin position="838"/>
        <end position="857"/>
    </location>
</feature>
<dbReference type="PRINTS" id="PR01836">
    <property type="entry name" value="MGATPASE"/>
</dbReference>
<keyword evidence="12" id="KW-0460">Magnesium</keyword>
<dbReference type="SMART" id="SM00831">
    <property type="entry name" value="Cation_ATPase_N"/>
    <property type="match status" value="1"/>
</dbReference>
<keyword evidence="22" id="KW-1185">Reference proteome</keyword>
<dbReference type="SUPFAM" id="SSF81665">
    <property type="entry name" value="Calcium ATPase, transmembrane domain M"/>
    <property type="match status" value="1"/>
</dbReference>
<dbReference type="PROSITE" id="PS00154">
    <property type="entry name" value="ATPASE_E1_E2"/>
    <property type="match status" value="1"/>
</dbReference>
<evidence type="ECO:0000256" key="4">
    <source>
        <dbReference type="ARBA" id="ARBA00012786"/>
    </source>
</evidence>
<keyword evidence="13 19" id="KW-1133">Transmembrane helix</keyword>
<dbReference type="SUPFAM" id="SSF56784">
    <property type="entry name" value="HAD-like"/>
    <property type="match status" value="1"/>
</dbReference>
<feature type="transmembrane region" description="Helical" evidence="19">
    <location>
        <begin position="869"/>
        <end position="888"/>
    </location>
</feature>
<feature type="domain" description="Cation-transporting P-type ATPase N-terminal" evidence="20">
    <location>
        <begin position="7"/>
        <end position="82"/>
    </location>
</feature>
<dbReference type="Gene3D" id="3.40.1110.10">
    <property type="entry name" value="Calcium-transporting ATPase, cytoplasmic domain N"/>
    <property type="match status" value="1"/>
</dbReference>
<dbReference type="Pfam" id="PF00689">
    <property type="entry name" value="Cation_ATPase_C"/>
    <property type="match status" value="1"/>
</dbReference>
<dbReference type="SFLD" id="SFLDG00002">
    <property type="entry name" value="C1.7:_P-type_atpase_like"/>
    <property type="match status" value="1"/>
</dbReference>
<dbReference type="InterPro" id="IPR018303">
    <property type="entry name" value="ATPase_P-typ_P_site"/>
</dbReference>
<comment type="subcellular location">
    <subcellularLocation>
        <location evidence="2">Cell inner membrane</location>
        <topology evidence="2">Multi-pass membrane protein</topology>
    </subcellularLocation>
</comment>
<dbReference type="Gene3D" id="1.20.1110.10">
    <property type="entry name" value="Calcium-transporting ATPase, transmembrane domain"/>
    <property type="match status" value="2"/>
</dbReference>
<organism evidence="21 22">
    <name type="scientific">Subtercola frigoramans</name>
    <dbReference type="NCBI Taxonomy" id="120298"/>
    <lineage>
        <taxon>Bacteria</taxon>
        <taxon>Bacillati</taxon>
        <taxon>Actinomycetota</taxon>
        <taxon>Actinomycetes</taxon>
        <taxon>Micrococcales</taxon>
        <taxon>Microbacteriaceae</taxon>
        <taxon>Subtercola</taxon>
    </lineage>
</organism>
<sequence>MTVTLREAAGRSSAEICAEVSGSGSAESGLSSTEAATRLRMIGPNAVRTHKARAWPLLWQQLRSPILILLFVTAAVSLFLGDAANSIIIGVILVVSVGLGFVNEFRAQLTADSLHDKVRHTVITVRDGHARQTDVVDLVPGDVVRVSVGTVVPADMRLLTSKDLLSDESILTGESLPVAKDPAPVSGDRGIEDLTSCLLMGTIIQSGSGTGVVIATGGNAEFGKIALGLGTRAPVTEFQKGLSRFSVLLLQVAIVLTTFIFIANVLLQRPIIESLLFSLAIAVGITPQLLPAVVSTSLATGSRMLIRRKVLVKRLVCIEDLGDMDLLVTDKTGTLTEGTISFIEALSVDETITSKELVELGLLSTEVVGPTFANHTGVGGEALLTDPNLIDVVGLNSLDAALWLAPDARGSVTGAFTRLDLLPFDHERRMVSALVVGPAGTPGGTPGGTTRIVSKGSPEDVLRHCTKVPAGAQALLDAQYSQGARVIAVAQRDAPGLASVDADDEHDLTLSGFLTFRDKPKADARASLERLAMLGIQVKIATGDNAIVAEKVCADLGLITTYRNSGNRNSGDNTAGITSASTTTAGTITAGTTTAGTTLLGEDIDALSDAELGEAALKATIFARVSPEQKARIIAQLRHRGRSVAFLGDGVNDALALHQADVGISVETAADVAKDAADVLLLDKDLGVLADGVMEGRRIFANTIKYVLMGTSSNFGNMFSAATASVVLPFLPMLPGQILLNNLLYDSGQLAIPTDHVDTEQLLSPSHWNIAYIRRFMLLFGPISSLFDFATFALMLFVFNASEGEFRAGWFIESIATQTLIIFAIRTRRVPFLRSRPSVALVAASLGVVALGVWLPFSPFAEFLGFDTLPAPFFLALLGMIVIYLFFVELAKLWFFSRAAQQSPERALRAPRQHAHPSRISRRAARFTSRSPRYSSRKHDMMTL</sequence>
<dbReference type="InterPro" id="IPR036412">
    <property type="entry name" value="HAD-like_sf"/>
</dbReference>
<evidence type="ECO:0000256" key="6">
    <source>
        <dbReference type="ARBA" id="ARBA00022475"/>
    </source>
</evidence>
<dbReference type="PANTHER" id="PTHR42861">
    <property type="entry name" value="CALCIUM-TRANSPORTING ATPASE"/>
    <property type="match status" value="1"/>
</dbReference>
<comment type="catalytic activity">
    <reaction evidence="17">
        <text>ATP + H2O = ADP + phosphate + H(+)</text>
        <dbReference type="Rhea" id="RHEA:13065"/>
        <dbReference type="ChEBI" id="CHEBI:15377"/>
        <dbReference type="ChEBI" id="CHEBI:15378"/>
        <dbReference type="ChEBI" id="CHEBI:30616"/>
        <dbReference type="ChEBI" id="CHEBI:43474"/>
        <dbReference type="ChEBI" id="CHEBI:456216"/>
    </reaction>
</comment>
<feature type="transmembrane region" description="Helical" evidence="19">
    <location>
        <begin position="776"/>
        <end position="802"/>
    </location>
</feature>
<dbReference type="InterPro" id="IPR001757">
    <property type="entry name" value="P_typ_ATPase"/>
</dbReference>
<evidence type="ECO:0000256" key="16">
    <source>
        <dbReference type="ARBA" id="ARBA00047295"/>
    </source>
</evidence>
<feature type="transmembrane region" description="Helical" evidence="19">
    <location>
        <begin position="808"/>
        <end position="826"/>
    </location>
</feature>
<evidence type="ECO:0000256" key="14">
    <source>
        <dbReference type="ARBA" id="ARBA00023136"/>
    </source>
</evidence>
<comment type="similarity">
    <text evidence="3">Belongs to the cation transport ATPase (P-type) (TC 3.A.3) family. Type IIIB subfamily.</text>
</comment>
<feature type="transmembrane region" description="Helical" evidence="19">
    <location>
        <begin position="247"/>
        <end position="267"/>
    </location>
</feature>
<dbReference type="SFLD" id="SFLDS00003">
    <property type="entry name" value="Haloacid_Dehalogenase"/>
    <property type="match status" value="1"/>
</dbReference>
<feature type="region of interest" description="Disordered" evidence="18">
    <location>
        <begin position="907"/>
        <end position="944"/>
    </location>
</feature>
<evidence type="ECO:0000256" key="13">
    <source>
        <dbReference type="ARBA" id="ARBA00022989"/>
    </source>
</evidence>
<evidence type="ECO:0000256" key="2">
    <source>
        <dbReference type="ARBA" id="ARBA00004429"/>
    </source>
</evidence>
<dbReference type="InterPro" id="IPR006068">
    <property type="entry name" value="ATPase_P-typ_cation-transptr_C"/>
</dbReference>
<dbReference type="Pfam" id="PF00122">
    <property type="entry name" value="E1-E2_ATPase"/>
    <property type="match status" value="1"/>
</dbReference>
<keyword evidence="8" id="KW-0597">Phosphoprotein</keyword>
<comment type="catalytic activity">
    <reaction evidence="16">
        <text>Mg(2+)(out) + ATP + H2O = Mg(2+)(in) + ADP + phosphate + H(+)</text>
        <dbReference type="Rhea" id="RHEA:10260"/>
        <dbReference type="ChEBI" id="CHEBI:15377"/>
        <dbReference type="ChEBI" id="CHEBI:15378"/>
        <dbReference type="ChEBI" id="CHEBI:18420"/>
        <dbReference type="ChEBI" id="CHEBI:30616"/>
        <dbReference type="ChEBI" id="CHEBI:43474"/>
        <dbReference type="ChEBI" id="CHEBI:456216"/>
        <dbReference type="EC" id="7.2.2.14"/>
    </reaction>
</comment>
<evidence type="ECO:0000256" key="7">
    <source>
        <dbReference type="ARBA" id="ARBA00022519"/>
    </source>
</evidence>
<evidence type="ECO:0000256" key="18">
    <source>
        <dbReference type="SAM" id="MobiDB-lite"/>
    </source>
</evidence>
<feature type="transmembrane region" description="Helical" evidence="19">
    <location>
        <begin position="87"/>
        <end position="105"/>
    </location>
</feature>
<keyword evidence="6" id="KW-1003">Cell membrane</keyword>
<keyword evidence="10" id="KW-0547">Nucleotide-binding</keyword>
<evidence type="ECO:0000256" key="1">
    <source>
        <dbReference type="ARBA" id="ARBA00003954"/>
    </source>
</evidence>
<evidence type="ECO:0000256" key="5">
    <source>
        <dbReference type="ARBA" id="ARBA00013555"/>
    </source>
</evidence>
<name>A0ABS2L3H7_9MICO</name>
<dbReference type="Pfam" id="PF00690">
    <property type="entry name" value="Cation_ATPase_N"/>
    <property type="match status" value="1"/>
</dbReference>
<comment type="caution">
    <text evidence="21">The sequence shown here is derived from an EMBL/GenBank/DDBJ whole genome shotgun (WGS) entry which is preliminary data.</text>
</comment>
<dbReference type="SUPFAM" id="SSF81660">
    <property type="entry name" value="Metal cation-transporting ATPase, ATP-binding domain N"/>
    <property type="match status" value="1"/>
</dbReference>
<evidence type="ECO:0000256" key="12">
    <source>
        <dbReference type="ARBA" id="ARBA00022842"/>
    </source>
</evidence>
<evidence type="ECO:0000313" key="22">
    <source>
        <dbReference type="Proteomes" id="UP000776164"/>
    </source>
</evidence>
<feature type="compositionally biased region" description="Basic residues" evidence="18">
    <location>
        <begin position="909"/>
        <end position="925"/>
    </location>
</feature>
<dbReference type="InterPro" id="IPR044492">
    <property type="entry name" value="P_typ_ATPase_HD_dom"/>
</dbReference>
<evidence type="ECO:0000256" key="19">
    <source>
        <dbReference type="SAM" id="Phobius"/>
    </source>
</evidence>
<dbReference type="InterPro" id="IPR059000">
    <property type="entry name" value="ATPase_P-type_domA"/>
</dbReference>
<evidence type="ECO:0000256" key="8">
    <source>
        <dbReference type="ARBA" id="ARBA00022553"/>
    </source>
</evidence>
<proteinExistence type="inferred from homology"/>
<dbReference type="NCBIfam" id="TIGR01494">
    <property type="entry name" value="ATPase_P-type"/>
    <property type="match status" value="2"/>
</dbReference>
<keyword evidence="9 19" id="KW-0812">Transmembrane</keyword>
<dbReference type="InterPro" id="IPR004014">
    <property type="entry name" value="ATPase_P-typ_cation-transptr_N"/>
</dbReference>
<feature type="transmembrane region" description="Helical" evidence="19">
    <location>
        <begin position="279"/>
        <end position="299"/>
    </location>
</feature>
<dbReference type="Gene3D" id="2.70.150.10">
    <property type="entry name" value="Calcium-transporting ATPase, cytoplasmic transduction domain A"/>
    <property type="match status" value="1"/>
</dbReference>
<dbReference type="InterPro" id="IPR006415">
    <property type="entry name" value="P-type_ATPase_IIIB"/>
</dbReference>
<keyword evidence="7" id="KW-0997">Cell inner membrane</keyword>
<comment type="function">
    <text evidence="1">Mediates magnesium influx to the cytosol.</text>
</comment>
<dbReference type="EC" id="7.2.2.14" evidence="4"/>
<evidence type="ECO:0000256" key="10">
    <source>
        <dbReference type="ARBA" id="ARBA00022741"/>
    </source>
</evidence>
<dbReference type="SUPFAM" id="SSF81653">
    <property type="entry name" value="Calcium ATPase, transduction domain A"/>
    <property type="match status" value="1"/>
</dbReference>
<protein>
    <recommendedName>
        <fullName evidence="5">Magnesium-transporting ATPase, P-type 1</fullName>
        <ecNumber evidence="4">7.2.2.14</ecNumber>
    </recommendedName>
    <alternativeName>
        <fullName evidence="15">Mg(2+) transport ATPase, P-type 1</fullName>
    </alternativeName>
</protein>
<keyword evidence="14 19" id="KW-0472">Membrane</keyword>
<dbReference type="InterPro" id="IPR023298">
    <property type="entry name" value="ATPase_P-typ_TM_dom_sf"/>
</dbReference>
<keyword evidence="11" id="KW-0067">ATP-binding</keyword>
<gene>
    <name evidence="21" type="ORF">JOE66_001287</name>
</gene>
<dbReference type="InterPro" id="IPR008250">
    <property type="entry name" value="ATPase_P-typ_transduc_dom_A_sf"/>
</dbReference>
<feature type="transmembrane region" description="Helical" evidence="19">
    <location>
        <begin position="62"/>
        <end position="81"/>
    </location>
</feature>
<dbReference type="InterPro" id="IPR023299">
    <property type="entry name" value="ATPase_P-typ_cyto_dom_N"/>
</dbReference>
<dbReference type="EMBL" id="JAFBBU010000001">
    <property type="protein sequence ID" value="MBM7471653.1"/>
    <property type="molecule type" value="Genomic_DNA"/>
</dbReference>
<evidence type="ECO:0000259" key="20">
    <source>
        <dbReference type="SMART" id="SM00831"/>
    </source>
</evidence>
<evidence type="ECO:0000256" key="15">
    <source>
        <dbReference type="ARBA" id="ARBA00029806"/>
    </source>
</evidence>
<evidence type="ECO:0000256" key="11">
    <source>
        <dbReference type="ARBA" id="ARBA00022840"/>
    </source>
</evidence>
<evidence type="ECO:0000256" key="17">
    <source>
        <dbReference type="ARBA" id="ARBA00049360"/>
    </source>
</evidence>
<evidence type="ECO:0000256" key="9">
    <source>
        <dbReference type="ARBA" id="ARBA00022692"/>
    </source>
</evidence>
<reference evidence="21 22" key="1">
    <citation type="submission" date="2021-01" db="EMBL/GenBank/DDBJ databases">
        <title>Sequencing the genomes of 1000 actinobacteria strains.</title>
        <authorList>
            <person name="Klenk H.-P."/>
        </authorList>
    </citation>
    <scope>NUCLEOTIDE SEQUENCE [LARGE SCALE GENOMIC DNA]</scope>
    <source>
        <strain evidence="21 22">DSM 13057</strain>
    </source>
</reference>
<evidence type="ECO:0000313" key="21">
    <source>
        <dbReference type="EMBL" id="MBM7471653.1"/>
    </source>
</evidence>
<evidence type="ECO:0000256" key="3">
    <source>
        <dbReference type="ARBA" id="ARBA00008746"/>
    </source>
</evidence>
<dbReference type="Proteomes" id="UP000776164">
    <property type="component" value="Unassembled WGS sequence"/>
</dbReference>